<dbReference type="InterPro" id="IPR054722">
    <property type="entry name" value="PolX-like_BBD"/>
</dbReference>
<evidence type="ECO:0000259" key="2">
    <source>
        <dbReference type="Pfam" id="PF22936"/>
    </source>
</evidence>
<evidence type="ECO:0000256" key="1">
    <source>
        <dbReference type="SAM" id="MobiDB-lite"/>
    </source>
</evidence>
<evidence type="ECO:0000313" key="4">
    <source>
        <dbReference type="Proteomes" id="UP000433483"/>
    </source>
</evidence>
<feature type="region of interest" description="Disordered" evidence="1">
    <location>
        <begin position="74"/>
        <end position="95"/>
    </location>
</feature>
<dbReference type="Proteomes" id="UP000433483">
    <property type="component" value="Unassembled WGS sequence"/>
</dbReference>
<comment type="caution">
    <text evidence="3">The sequence shown here is derived from an EMBL/GenBank/DDBJ whole genome shotgun (WGS) entry which is preliminary data.</text>
</comment>
<name>A0A6A3Y0F5_9STRA</name>
<dbReference type="EMBL" id="QXGB01000696">
    <property type="protein sequence ID" value="KAE9206761.1"/>
    <property type="molecule type" value="Genomic_DNA"/>
</dbReference>
<dbReference type="OrthoDB" id="10406545at2759"/>
<feature type="compositionally biased region" description="Gly residues" evidence="1">
    <location>
        <begin position="386"/>
        <end position="409"/>
    </location>
</feature>
<reference evidence="3 4" key="1">
    <citation type="submission" date="2018-08" db="EMBL/GenBank/DDBJ databases">
        <title>Genomic investigation of the strawberry pathogen Phytophthora fragariae indicates pathogenicity is determined by transcriptional variation in three key races.</title>
        <authorList>
            <person name="Adams T.M."/>
            <person name="Armitage A.D."/>
            <person name="Sobczyk M.K."/>
            <person name="Bates H.J."/>
            <person name="Dunwell J.M."/>
            <person name="Nellist C.F."/>
            <person name="Harrison R.J."/>
        </authorList>
    </citation>
    <scope>NUCLEOTIDE SEQUENCE [LARGE SCALE GENOMIC DNA]</scope>
    <source>
        <strain evidence="3 4">NOV-27</strain>
    </source>
</reference>
<feature type="region of interest" description="Disordered" evidence="1">
    <location>
        <begin position="386"/>
        <end position="410"/>
    </location>
</feature>
<protein>
    <recommendedName>
        <fullName evidence="2">Retrovirus-related Pol polyprotein from transposon TNT 1-94-like beta-barrel domain-containing protein</fullName>
    </recommendedName>
</protein>
<gene>
    <name evidence="3" type="ORF">PF005_g12882</name>
</gene>
<sequence>MGLGNGRASGGATGAVNICYAQFIIYLLVLTPSLLQVMCPSDHGDSSRPSAPAPIPDSEDQLSAVQDPFAPFEEARSNVSASDAHERVSRPSASSERLDRLERLLAGMARQFADQQLQVQAQVREVVQVQRGFATSSEFSAGESIFGDYMRRQDHDLDRRMRPASLEEPVDHWGGVQQVAHAQQQPPMQPTPHGTRPSGASGPAGLSGPTGPMPGKEIYPGVDPDFMSWGQKFLTRLWAAQAMSGGNWTEDFLVMAISGKLEGPALAFYDKMQLMLMAGSGTVTHMLDRMLGFYSTKTPVTKAMELMFEPKPADKTWTEYFQYLVYVAEKSGCPGAFVLQCVCDSATSDTKKTMLTNLDKDRPDAMRHAWELVAFAVEYDSVRGAGGRGGAARGGSGGRDGNGGQGGHSQGFVARVEIGDSRACWDGPGSGGEKVSLAVGRADKSSSGTGESWILDRGSSVHLVSDSSLLRDAERCSNTCAPANGSPLNVTCKGTPVIRTVVDGVIVEVNLTNVYFCKEVTSNIISYASLEEKGAYLVRRGDKTYVANASSRFNVRDGYYWLTASAAAVDVNA</sequence>
<feature type="domain" description="Retrovirus-related Pol polyprotein from transposon TNT 1-94-like beta-barrel" evidence="2">
    <location>
        <begin position="453"/>
        <end position="534"/>
    </location>
</feature>
<keyword evidence="4" id="KW-1185">Reference proteome</keyword>
<organism evidence="3 4">
    <name type="scientific">Phytophthora fragariae</name>
    <dbReference type="NCBI Taxonomy" id="53985"/>
    <lineage>
        <taxon>Eukaryota</taxon>
        <taxon>Sar</taxon>
        <taxon>Stramenopiles</taxon>
        <taxon>Oomycota</taxon>
        <taxon>Peronosporomycetes</taxon>
        <taxon>Peronosporales</taxon>
        <taxon>Peronosporaceae</taxon>
        <taxon>Phytophthora</taxon>
    </lineage>
</organism>
<proteinExistence type="predicted"/>
<accession>A0A6A3Y0F5</accession>
<evidence type="ECO:0000313" key="3">
    <source>
        <dbReference type="EMBL" id="KAE9206761.1"/>
    </source>
</evidence>
<dbReference type="AlphaFoldDB" id="A0A6A3Y0F5"/>
<feature type="region of interest" description="Disordered" evidence="1">
    <location>
        <begin position="179"/>
        <end position="218"/>
    </location>
</feature>
<feature type="compositionally biased region" description="Low complexity" evidence="1">
    <location>
        <begin position="179"/>
        <end position="210"/>
    </location>
</feature>
<dbReference type="Pfam" id="PF22936">
    <property type="entry name" value="Pol_BBD"/>
    <property type="match status" value="1"/>
</dbReference>
<feature type="region of interest" description="Disordered" evidence="1">
    <location>
        <begin position="41"/>
        <end position="62"/>
    </location>
</feature>